<dbReference type="Gene3D" id="1.10.630.10">
    <property type="entry name" value="Cytochrome P450"/>
    <property type="match status" value="1"/>
</dbReference>
<dbReference type="CDD" id="cd11040">
    <property type="entry name" value="CYP7_CYP8-like"/>
    <property type="match status" value="1"/>
</dbReference>
<keyword evidence="6" id="KW-0349">Heme</keyword>
<keyword evidence="9" id="KW-1185">Reference proteome</keyword>
<evidence type="ECO:0000256" key="1">
    <source>
        <dbReference type="ARBA" id="ARBA00001971"/>
    </source>
</evidence>
<dbReference type="InterPro" id="IPR001128">
    <property type="entry name" value="Cyt_P450"/>
</dbReference>
<keyword evidence="3 6" id="KW-0479">Metal-binding</keyword>
<keyword evidence="7" id="KW-0472">Membrane</keyword>
<dbReference type="InterPro" id="IPR002403">
    <property type="entry name" value="Cyt_P450_E_grp-IV"/>
</dbReference>
<dbReference type="SUPFAM" id="SSF48264">
    <property type="entry name" value="Cytochrome P450"/>
    <property type="match status" value="1"/>
</dbReference>
<comment type="similarity">
    <text evidence="2">Belongs to the cytochrome P450 family.</text>
</comment>
<feature type="transmembrane region" description="Helical" evidence="7">
    <location>
        <begin position="6"/>
        <end position="26"/>
    </location>
</feature>
<evidence type="ECO:0000256" key="3">
    <source>
        <dbReference type="ARBA" id="ARBA00022723"/>
    </source>
</evidence>
<gene>
    <name evidence="8" type="ORF">GQX73_g1383</name>
</gene>
<dbReference type="GO" id="GO:0016705">
    <property type="term" value="F:oxidoreductase activity, acting on paired donors, with incorporation or reduction of molecular oxygen"/>
    <property type="evidence" value="ECO:0007669"/>
    <property type="project" value="InterPro"/>
</dbReference>
<keyword evidence="7" id="KW-1133">Transmembrane helix</keyword>
<reference evidence="8 9" key="1">
    <citation type="submission" date="2019-12" db="EMBL/GenBank/DDBJ databases">
        <title>Draft genome sequence of the ascomycete Xylaria multiplex DSM 110363.</title>
        <authorList>
            <person name="Buettner E."/>
            <person name="Kellner H."/>
        </authorList>
    </citation>
    <scope>NUCLEOTIDE SEQUENCE [LARGE SCALE GENOMIC DNA]</scope>
    <source>
        <strain evidence="8 9">DSM 110363</strain>
    </source>
</reference>
<feature type="binding site" description="axial binding residue" evidence="6">
    <location>
        <position position="425"/>
    </location>
    <ligand>
        <name>heme</name>
        <dbReference type="ChEBI" id="CHEBI:30413"/>
    </ligand>
    <ligandPart>
        <name>Fe</name>
        <dbReference type="ChEBI" id="CHEBI:18248"/>
    </ligandPart>
</feature>
<dbReference type="Pfam" id="PF00067">
    <property type="entry name" value="p450"/>
    <property type="match status" value="1"/>
</dbReference>
<evidence type="ECO:0000256" key="4">
    <source>
        <dbReference type="ARBA" id="ARBA00023004"/>
    </source>
</evidence>
<dbReference type="InParanoid" id="A0A7C8ITT8"/>
<dbReference type="GO" id="GO:0020037">
    <property type="term" value="F:heme binding"/>
    <property type="evidence" value="ECO:0007669"/>
    <property type="project" value="InterPro"/>
</dbReference>
<evidence type="ECO:0000256" key="6">
    <source>
        <dbReference type="PIRSR" id="PIRSR602403-1"/>
    </source>
</evidence>
<evidence type="ECO:0000313" key="9">
    <source>
        <dbReference type="Proteomes" id="UP000481858"/>
    </source>
</evidence>
<dbReference type="GO" id="GO:0004497">
    <property type="term" value="F:monooxygenase activity"/>
    <property type="evidence" value="ECO:0007669"/>
    <property type="project" value="UniProtKB-KW"/>
</dbReference>
<keyword evidence="4 6" id="KW-0408">Iron</keyword>
<evidence type="ECO:0000313" key="8">
    <source>
        <dbReference type="EMBL" id="KAF2972149.1"/>
    </source>
</evidence>
<sequence>MILKLIISAAGFLVLGFIVDFIFSLWDDPREPPRLRPKIPVIGHVIGLMRHGPSYSKITSEAAGTEIYTLGFFHYKVYMSASARLLPFFQKTAKTLSFRPFIELTAHKFGDATEATHNLYRGTLPDDLGRSLRASLAPGPHLDYLNHQMGSRALVELDKLLDGDQNDERRRALPLLAWSRYTVVEATSYAVYGEKHPFVKREVVDAFWQWQNYLVSHLMGLDITGKGYALREKVFKEYIKYCAKLPDDASHLMSEHQRVLRSAGVSDTDKAKQAAIFTIASFANSAPTLYWTLMEIYSRPDLLAEVRRDLEEYAVSGSREKGFVLDVAALKARCLLIVSVINETQRMRQINSSFRKVLSDTMLDGKYLLKKGNFIQVPGDVIHSERAFWGDTAGEFNPHRFIKREGGTPSSASGFIAFGFAPYTCPARQFATTELLILVALMVVRADISPVSGKWSMNAPVNTLELSTVPSPKTDVEVRVQVREEWAGEWSLKTGES</sequence>
<dbReference type="InterPro" id="IPR036396">
    <property type="entry name" value="Cyt_P450_sf"/>
</dbReference>
<proteinExistence type="inferred from homology"/>
<dbReference type="OrthoDB" id="1470350at2759"/>
<dbReference type="PRINTS" id="PR00465">
    <property type="entry name" value="EP450IV"/>
</dbReference>
<dbReference type="Proteomes" id="UP000481858">
    <property type="component" value="Unassembled WGS sequence"/>
</dbReference>
<evidence type="ECO:0000256" key="2">
    <source>
        <dbReference type="ARBA" id="ARBA00010617"/>
    </source>
</evidence>
<dbReference type="AlphaFoldDB" id="A0A7C8ITT8"/>
<dbReference type="InterPro" id="IPR053007">
    <property type="entry name" value="CYP450_monoxygenase_sec-met"/>
</dbReference>
<keyword evidence="5" id="KW-0560">Oxidoreductase</keyword>
<evidence type="ECO:0008006" key="10">
    <source>
        <dbReference type="Google" id="ProtNLM"/>
    </source>
</evidence>
<comment type="caution">
    <text evidence="8">The sequence shown here is derived from an EMBL/GenBank/DDBJ whole genome shotgun (WGS) entry which is preliminary data.</text>
</comment>
<accession>A0A7C8ITT8</accession>
<name>A0A7C8ITT8_9PEZI</name>
<keyword evidence="7" id="KW-0812">Transmembrane</keyword>
<evidence type="ECO:0000256" key="7">
    <source>
        <dbReference type="SAM" id="Phobius"/>
    </source>
</evidence>
<dbReference type="PANTHER" id="PTHR47582">
    <property type="entry name" value="P450, PUTATIVE (EUROFUNG)-RELATED"/>
    <property type="match status" value="1"/>
</dbReference>
<dbReference type="GO" id="GO:0005506">
    <property type="term" value="F:iron ion binding"/>
    <property type="evidence" value="ECO:0007669"/>
    <property type="project" value="InterPro"/>
</dbReference>
<comment type="cofactor">
    <cofactor evidence="1 6">
        <name>heme</name>
        <dbReference type="ChEBI" id="CHEBI:30413"/>
    </cofactor>
</comment>
<dbReference type="PANTHER" id="PTHR47582:SF1">
    <property type="entry name" value="P450, PUTATIVE (EUROFUNG)-RELATED"/>
    <property type="match status" value="1"/>
</dbReference>
<dbReference type="EMBL" id="WUBL01000008">
    <property type="protein sequence ID" value="KAF2972149.1"/>
    <property type="molecule type" value="Genomic_DNA"/>
</dbReference>
<evidence type="ECO:0000256" key="5">
    <source>
        <dbReference type="ARBA" id="ARBA00023033"/>
    </source>
</evidence>
<keyword evidence="5" id="KW-0503">Monooxygenase</keyword>
<organism evidence="8 9">
    <name type="scientific">Xylaria multiplex</name>
    <dbReference type="NCBI Taxonomy" id="323545"/>
    <lineage>
        <taxon>Eukaryota</taxon>
        <taxon>Fungi</taxon>
        <taxon>Dikarya</taxon>
        <taxon>Ascomycota</taxon>
        <taxon>Pezizomycotina</taxon>
        <taxon>Sordariomycetes</taxon>
        <taxon>Xylariomycetidae</taxon>
        <taxon>Xylariales</taxon>
        <taxon>Xylariaceae</taxon>
        <taxon>Xylaria</taxon>
    </lineage>
</organism>
<protein>
    <recommendedName>
        <fullName evidence="10">Cytochrome P450</fullName>
    </recommendedName>
</protein>